<gene>
    <name evidence="4" type="primary">virB5</name>
    <name evidence="3" type="synonym">virB5_1</name>
    <name evidence="4" type="ORF">PD5205_04032</name>
    <name evidence="3" type="ORF">PD885_04030</name>
</gene>
<dbReference type="CDD" id="cd14262">
    <property type="entry name" value="VirB5_like"/>
    <property type="match status" value="1"/>
</dbReference>
<dbReference type="Gene3D" id="1.20.58.430">
    <property type="entry name" value="Type IV secretion system, VirB5-domain"/>
    <property type="match status" value="1"/>
</dbReference>
<accession>A0A1Y6HHG3</accession>
<evidence type="ECO:0000313" key="5">
    <source>
        <dbReference type="Proteomes" id="UP000195877"/>
    </source>
</evidence>
<dbReference type="EMBL" id="LT853883">
    <property type="protein sequence ID" value="SMR01272.1"/>
    <property type="molecule type" value="Genomic_DNA"/>
</dbReference>
<feature type="signal peptide" evidence="2">
    <location>
        <begin position="1"/>
        <end position="26"/>
    </location>
</feature>
<evidence type="ECO:0000256" key="1">
    <source>
        <dbReference type="SAM" id="Coils"/>
    </source>
</evidence>
<keyword evidence="5" id="KW-1185">Reference proteome</keyword>
<dbReference type="KEGG" id="xfr:BER92_19390"/>
<protein>
    <submittedName>
        <fullName evidence="4">Putative conjugal transfer protein</fullName>
    </submittedName>
    <submittedName>
        <fullName evidence="3">Type IV secretion system protein virB5</fullName>
    </submittedName>
</protein>
<sequence length="236" mass="25315">MKNAKNTALAVAIFLSVAVTPLPSFATGMPVVDIAAIEKAIQQVSYLQQQLKQMNDQLDAMSGDRGMAGLLSGQNRNYLPADWNSAMNVLNSGDGSFGSLASAAHQIKQMQSVLSSSDLSRLSPQMQQYLDKVRNVSASQQALGQQAYATASQRVNLLQTLTNHISSATDPKAVWDLQARIQSEQSQLQNDQSRLQSVAQLTQAQSVATKQMANELRAQTSGTGNFPSLDTSVGTN</sequence>
<name>A0A1Y6HHG3_9XANT</name>
<dbReference type="EMBL" id="LT853886">
    <property type="protein sequence ID" value="SMR06034.1"/>
    <property type="molecule type" value="Genomic_DNA"/>
</dbReference>
<feature type="coiled-coil region" evidence="1">
    <location>
        <begin position="37"/>
        <end position="64"/>
    </location>
</feature>
<dbReference type="InterPro" id="IPR014158">
    <property type="entry name" value="T4SS_VirB5"/>
</dbReference>
<dbReference type="AlphaFoldDB" id="A0A1Y6HHG3"/>
<geneLocation type="plasmid" evidence="5">
    <name>ppd885-29</name>
</geneLocation>
<geneLocation type="plasmid" evidence="3">
    <name>pPD885-29</name>
</geneLocation>
<dbReference type="InterPro" id="IPR023220">
    <property type="entry name" value="T4SS_VirB5-domain"/>
</dbReference>
<keyword evidence="1" id="KW-0175">Coiled coil</keyword>
<organism evidence="4 6">
    <name type="scientific">Xanthomonas fragariae</name>
    <dbReference type="NCBI Taxonomy" id="48664"/>
    <lineage>
        <taxon>Bacteria</taxon>
        <taxon>Pseudomonadati</taxon>
        <taxon>Pseudomonadota</taxon>
        <taxon>Gammaproteobacteria</taxon>
        <taxon>Lysobacterales</taxon>
        <taxon>Lysobacteraceae</taxon>
        <taxon>Xanthomonas</taxon>
    </lineage>
</organism>
<dbReference type="SUPFAM" id="SSF101082">
    <property type="entry name" value="Typo IV secretion system protein TraC"/>
    <property type="match status" value="1"/>
</dbReference>
<proteinExistence type="predicted"/>
<dbReference type="Proteomes" id="UP000195953">
    <property type="component" value="Plasmid pPD5205-30"/>
</dbReference>
<reference evidence="3 5" key="1">
    <citation type="submission" date="2017-05" db="EMBL/GenBank/DDBJ databases">
        <authorList>
            <person name="Blom J."/>
        </authorList>
    </citation>
    <scope>NUCLEOTIDE SEQUENCE [LARGE SCALE GENOMIC DNA]</scope>
    <source>
        <strain evidence="3">PD885</strain>
        <plasmid evidence="5">ppd885-29</plasmid>
        <plasmid evidence="3">pPD885-29</plasmid>
    </source>
</reference>
<dbReference type="eggNOG" id="COG5314">
    <property type="taxonomic scope" value="Bacteria"/>
</dbReference>
<evidence type="ECO:0000256" key="2">
    <source>
        <dbReference type="SAM" id="SignalP"/>
    </source>
</evidence>
<feature type="chain" id="PRO_5030038254" evidence="2">
    <location>
        <begin position="27"/>
        <end position="236"/>
    </location>
</feature>
<dbReference type="OrthoDB" id="6155033at2"/>
<evidence type="ECO:0000313" key="6">
    <source>
        <dbReference type="Proteomes" id="UP000195953"/>
    </source>
</evidence>
<keyword evidence="3" id="KW-0614">Plasmid</keyword>
<keyword evidence="2" id="KW-0732">Signal</keyword>
<reference evidence="4 6" key="2">
    <citation type="submission" date="2017-05" db="EMBL/GenBank/DDBJ databases">
        <authorList>
            <person name="Song R."/>
            <person name="Chenine A.L."/>
            <person name="Ruprecht R.M."/>
        </authorList>
    </citation>
    <scope>NUCLEOTIDE SEQUENCE [LARGE SCALE GENOMIC DNA]</scope>
    <source>
        <strain evidence="4">PD5205</strain>
        <plasmid evidence="6">ppd5205-30</plasmid>
    </source>
</reference>
<evidence type="ECO:0000313" key="4">
    <source>
        <dbReference type="EMBL" id="SMR06034.1"/>
    </source>
</evidence>
<dbReference type="RefSeq" id="WP_002805311.1">
    <property type="nucleotide sequence ID" value="NZ_CP016831.1"/>
</dbReference>
<dbReference type="Pfam" id="PF07996">
    <property type="entry name" value="T4SS"/>
    <property type="match status" value="1"/>
</dbReference>
<dbReference type="GeneID" id="61896260"/>
<dbReference type="Proteomes" id="UP000195877">
    <property type="component" value="Plasmid pPD885-29"/>
</dbReference>
<geneLocation type="plasmid" evidence="6">
    <name>ppd5205-30</name>
</geneLocation>
<evidence type="ECO:0000313" key="3">
    <source>
        <dbReference type="EMBL" id="SMR01272.1"/>
    </source>
</evidence>